<comment type="caution">
    <text evidence="1">The sequence shown here is derived from an EMBL/GenBank/DDBJ whole genome shotgun (WGS) entry which is preliminary data.</text>
</comment>
<reference evidence="1 2" key="1">
    <citation type="journal article" date="2018" name="Sci. Rep.">
        <title>Genomic signatures of local adaptation to the degree of environmental predictability in rotifers.</title>
        <authorList>
            <person name="Franch-Gras L."/>
            <person name="Hahn C."/>
            <person name="Garcia-Roger E.M."/>
            <person name="Carmona M.J."/>
            <person name="Serra M."/>
            <person name="Gomez A."/>
        </authorList>
    </citation>
    <scope>NUCLEOTIDE SEQUENCE [LARGE SCALE GENOMIC DNA]</scope>
    <source>
        <strain evidence="1">HYR1</strain>
    </source>
</reference>
<dbReference type="OrthoDB" id="10017764at2759"/>
<accession>A0A3M7QLA5</accession>
<dbReference type="AlphaFoldDB" id="A0A3M7QLA5"/>
<protein>
    <submittedName>
        <fullName evidence="1">KRAB-A domain-containing 2</fullName>
    </submittedName>
</protein>
<proteinExistence type="predicted"/>
<keyword evidence="2" id="KW-1185">Reference proteome</keyword>
<evidence type="ECO:0000313" key="1">
    <source>
        <dbReference type="EMBL" id="RNA11775.1"/>
    </source>
</evidence>
<name>A0A3M7QLA5_BRAPC</name>
<organism evidence="1 2">
    <name type="scientific">Brachionus plicatilis</name>
    <name type="common">Marine rotifer</name>
    <name type="synonym">Brachionus muelleri</name>
    <dbReference type="NCBI Taxonomy" id="10195"/>
    <lineage>
        <taxon>Eukaryota</taxon>
        <taxon>Metazoa</taxon>
        <taxon>Spiralia</taxon>
        <taxon>Gnathifera</taxon>
        <taxon>Rotifera</taxon>
        <taxon>Eurotatoria</taxon>
        <taxon>Monogononta</taxon>
        <taxon>Pseudotrocha</taxon>
        <taxon>Ploima</taxon>
        <taxon>Brachionidae</taxon>
        <taxon>Brachionus</taxon>
    </lineage>
</organism>
<gene>
    <name evidence="1" type="ORF">BpHYR1_024159</name>
</gene>
<dbReference type="EMBL" id="REGN01005854">
    <property type="protein sequence ID" value="RNA11775.1"/>
    <property type="molecule type" value="Genomic_DNA"/>
</dbReference>
<evidence type="ECO:0000313" key="2">
    <source>
        <dbReference type="Proteomes" id="UP000276133"/>
    </source>
</evidence>
<dbReference type="Proteomes" id="UP000276133">
    <property type="component" value="Unassembled WGS sequence"/>
</dbReference>
<sequence>MSEKSIETDLCLNLPESEDVDAPDELFNPNDYGLDEITTRFRIEVVEEMPTDHIIKNANALLGIRESFWTNQARQAKFMKTRSKRYIPEVSIGDYGALPIPDVDKGLSEAPNLICRIVDIDYSKSLYELACEAGVLNVLFARNGFDLVKECSVELDITNRKLNENLDINILMETSSDSEEDSEFELESDLVNHIPLLNETIKIRTNVFQKKTIFDSNPLEFLNMLYNNCKCGNFRILPKIHKNKFDIRPIINSSNHSTSNFCEFLDMLCKPLITNCPTKLKDSQELLQISEKIRINSDKGFSNLKILSGFPIGVKCGPTVANLYHFILEKKWSSLNSPNNPCNYLIPFSKHPTHIFDNIPISLFIRIRQICSFLNLNLTFVINVLMKVVKLIWITLVFQFKIIQIVQCILLNVKNVVYIILERQKKNKALSDFNNYSEIGIHFSLKDHSLNDFQYFISDSNLMKRLPDFYMISCDQLKIP</sequence>